<feature type="signal peptide" evidence="1">
    <location>
        <begin position="1"/>
        <end position="19"/>
    </location>
</feature>
<name>A0A5B7CL40_PORTR</name>
<accession>A0A5B7CL40</accession>
<dbReference type="EMBL" id="VSRR010000056">
    <property type="protein sequence ID" value="MPC09116.1"/>
    <property type="molecule type" value="Genomic_DNA"/>
</dbReference>
<evidence type="ECO:0000256" key="1">
    <source>
        <dbReference type="SAM" id="SignalP"/>
    </source>
</evidence>
<proteinExistence type="predicted"/>
<protein>
    <submittedName>
        <fullName evidence="2">Uncharacterized protein</fullName>
    </submittedName>
</protein>
<organism evidence="2 3">
    <name type="scientific">Portunus trituberculatus</name>
    <name type="common">Swimming crab</name>
    <name type="synonym">Neptunus trituberculatus</name>
    <dbReference type="NCBI Taxonomy" id="210409"/>
    <lineage>
        <taxon>Eukaryota</taxon>
        <taxon>Metazoa</taxon>
        <taxon>Ecdysozoa</taxon>
        <taxon>Arthropoda</taxon>
        <taxon>Crustacea</taxon>
        <taxon>Multicrustacea</taxon>
        <taxon>Malacostraca</taxon>
        <taxon>Eumalacostraca</taxon>
        <taxon>Eucarida</taxon>
        <taxon>Decapoda</taxon>
        <taxon>Pleocyemata</taxon>
        <taxon>Brachyura</taxon>
        <taxon>Eubrachyura</taxon>
        <taxon>Portunoidea</taxon>
        <taxon>Portunidae</taxon>
        <taxon>Portuninae</taxon>
        <taxon>Portunus</taxon>
    </lineage>
</organism>
<comment type="caution">
    <text evidence="2">The sequence shown here is derived from an EMBL/GenBank/DDBJ whole genome shotgun (WGS) entry which is preliminary data.</text>
</comment>
<keyword evidence="3" id="KW-1185">Reference proteome</keyword>
<evidence type="ECO:0000313" key="2">
    <source>
        <dbReference type="EMBL" id="MPC09116.1"/>
    </source>
</evidence>
<reference evidence="2 3" key="1">
    <citation type="submission" date="2019-05" db="EMBL/GenBank/DDBJ databases">
        <title>Another draft genome of Portunus trituberculatus and its Hox gene families provides insights of decapod evolution.</title>
        <authorList>
            <person name="Jeong J.-H."/>
            <person name="Song I."/>
            <person name="Kim S."/>
            <person name="Choi T."/>
            <person name="Kim D."/>
            <person name="Ryu S."/>
            <person name="Kim W."/>
        </authorList>
    </citation>
    <scope>NUCLEOTIDE SEQUENCE [LARGE SCALE GENOMIC DNA]</scope>
    <source>
        <tissue evidence="2">Muscle</tissue>
    </source>
</reference>
<dbReference type="Proteomes" id="UP000324222">
    <property type="component" value="Unassembled WGS sequence"/>
</dbReference>
<dbReference type="AlphaFoldDB" id="A0A5B7CL40"/>
<keyword evidence="1" id="KW-0732">Signal</keyword>
<feature type="chain" id="PRO_5022831895" evidence="1">
    <location>
        <begin position="20"/>
        <end position="91"/>
    </location>
</feature>
<gene>
    <name evidence="2" type="ORF">E2C01_001719</name>
</gene>
<evidence type="ECO:0000313" key="3">
    <source>
        <dbReference type="Proteomes" id="UP000324222"/>
    </source>
</evidence>
<sequence length="91" mass="10648">MVYLIPQQMVVVWVMAVLGESTLHTLGNTYLITPQHIKTDPNAAFRIQREYTDKYGLYGSRLVESLGNGQYLHHRRRRMDTLKPIFLYPLL</sequence>